<dbReference type="InterPro" id="IPR036188">
    <property type="entry name" value="FAD/NAD-bd_sf"/>
</dbReference>
<dbReference type="SUPFAM" id="SSF51905">
    <property type="entry name" value="FAD/NAD(P)-binding domain"/>
    <property type="match status" value="1"/>
</dbReference>
<evidence type="ECO:0000313" key="3">
    <source>
        <dbReference type="EMBL" id="MDY0882517.1"/>
    </source>
</evidence>
<reference evidence="3 4" key="1">
    <citation type="journal article" date="2016" name="Antonie Van Leeuwenhoek">
        <title>Dongia soli sp. nov., isolated from soil from Dokdo, Korea.</title>
        <authorList>
            <person name="Kim D.U."/>
            <person name="Lee H."/>
            <person name="Kim H."/>
            <person name="Kim S.G."/>
            <person name="Ka J.O."/>
        </authorList>
    </citation>
    <scope>NUCLEOTIDE SEQUENCE [LARGE SCALE GENOMIC DNA]</scope>
    <source>
        <strain evidence="3 4">D78</strain>
    </source>
</reference>
<dbReference type="Pfam" id="PF01266">
    <property type="entry name" value="DAO"/>
    <property type="match status" value="1"/>
</dbReference>
<dbReference type="Gene3D" id="3.30.9.10">
    <property type="entry name" value="D-Amino Acid Oxidase, subunit A, domain 2"/>
    <property type="match status" value="1"/>
</dbReference>
<protein>
    <submittedName>
        <fullName evidence="3">FAD-dependent oxidoreductase</fullName>
        <ecNumber evidence="3">1.-.-.-</ecNumber>
    </submittedName>
</protein>
<accession>A0ABU5E9C5</accession>
<dbReference type="EC" id="1.-.-.-" evidence="3"/>
<keyword evidence="4" id="KW-1185">Reference proteome</keyword>
<dbReference type="EMBL" id="JAXCLW010000002">
    <property type="protein sequence ID" value="MDY0882517.1"/>
    <property type="molecule type" value="Genomic_DNA"/>
</dbReference>
<evidence type="ECO:0000256" key="1">
    <source>
        <dbReference type="ARBA" id="ARBA00023002"/>
    </source>
</evidence>
<evidence type="ECO:0000313" key="4">
    <source>
        <dbReference type="Proteomes" id="UP001279642"/>
    </source>
</evidence>
<dbReference type="InterPro" id="IPR006076">
    <property type="entry name" value="FAD-dep_OxRdtase"/>
</dbReference>
<feature type="domain" description="FAD dependent oxidoreductase" evidence="2">
    <location>
        <begin position="6"/>
        <end position="348"/>
    </location>
</feature>
<sequence>MSNNCDFLIIGAGVSGAAAGYELVKSGKVLMLEAEDAPGYHSTGRSAALFTRNYGPSLVRAISTASFDFLVNPPPGFADHPLLTPRGGMSVALHGDEARLDKVLALGTEENPILELSVEDALKQAPLLRRDQIARAVIEPGVLDMDVDAIHRGFLKGLKESGGKVITGARVTELTRTGSGWQVKASGETYQAKFVINAAGAWANQIGMLAGAKSIGLVPKRRTAILIDPPAGMNVSQMPAVDFAGGETYIKPSSGKLMASPGDQTPVEPQDIQPDEMDIAVLADWLERHTQLTIRRIDHSWAGLRSFVADEMPVAGFDSSLENFFWLAGQGGFGIMMSATLGRITASLINQGNIPNDLGARGITAEALAPNRCQ</sequence>
<evidence type="ECO:0000259" key="2">
    <source>
        <dbReference type="Pfam" id="PF01266"/>
    </source>
</evidence>
<proteinExistence type="predicted"/>
<dbReference type="PANTHER" id="PTHR13847">
    <property type="entry name" value="SARCOSINE DEHYDROGENASE-RELATED"/>
    <property type="match status" value="1"/>
</dbReference>
<name>A0ABU5E9C5_9PROT</name>
<comment type="caution">
    <text evidence="3">The sequence shown here is derived from an EMBL/GenBank/DDBJ whole genome shotgun (WGS) entry which is preliminary data.</text>
</comment>
<organism evidence="3 4">
    <name type="scientific">Dongia soli</name>
    <dbReference type="NCBI Taxonomy" id="600628"/>
    <lineage>
        <taxon>Bacteria</taxon>
        <taxon>Pseudomonadati</taxon>
        <taxon>Pseudomonadota</taxon>
        <taxon>Alphaproteobacteria</taxon>
        <taxon>Rhodospirillales</taxon>
        <taxon>Dongiaceae</taxon>
        <taxon>Dongia</taxon>
    </lineage>
</organism>
<dbReference type="Gene3D" id="3.50.50.60">
    <property type="entry name" value="FAD/NAD(P)-binding domain"/>
    <property type="match status" value="1"/>
</dbReference>
<keyword evidence="1 3" id="KW-0560">Oxidoreductase</keyword>
<dbReference type="Proteomes" id="UP001279642">
    <property type="component" value="Unassembled WGS sequence"/>
</dbReference>
<gene>
    <name evidence="3" type="ORF">SMD27_06660</name>
</gene>
<dbReference type="RefSeq" id="WP_320507591.1">
    <property type="nucleotide sequence ID" value="NZ_JAXCLW010000002.1"/>
</dbReference>
<dbReference type="GO" id="GO:0016491">
    <property type="term" value="F:oxidoreductase activity"/>
    <property type="evidence" value="ECO:0007669"/>
    <property type="project" value="UniProtKB-KW"/>
</dbReference>
<dbReference type="PANTHER" id="PTHR13847:SF287">
    <property type="entry name" value="FAD-DEPENDENT OXIDOREDUCTASE DOMAIN-CONTAINING PROTEIN 1"/>
    <property type="match status" value="1"/>
</dbReference>